<dbReference type="PANTHER" id="PTHR32332:SF18">
    <property type="entry name" value="2-NITROPROPANE DIOXYGENASE"/>
    <property type="match status" value="1"/>
</dbReference>
<dbReference type="InterPro" id="IPR004136">
    <property type="entry name" value="NMO"/>
</dbReference>
<dbReference type="GO" id="GO:0051213">
    <property type="term" value="F:dioxygenase activity"/>
    <property type="evidence" value="ECO:0007669"/>
    <property type="project" value="UniProtKB-KW"/>
</dbReference>
<gene>
    <name evidence="6" type="ORF">SAMN05660462_00530</name>
</gene>
<dbReference type="InterPro" id="IPR013785">
    <property type="entry name" value="Aldolase_TIM"/>
</dbReference>
<evidence type="ECO:0000256" key="5">
    <source>
        <dbReference type="ARBA" id="ARBA00023002"/>
    </source>
</evidence>
<keyword evidence="6" id="KW-0223">Dioxygenase</keyword>
<keyword evidence="3" id="KW-0285">Flavoprotein</keyword>
<dbReference type="OrthoDB" id="9778912at2"/>
<accession>A0A1H3LG94</accession>
<proteinExistence type="predicted"/>
<protein>
    <recommendedName>
        <fullName evidence="2">Probable nitronate monooxygenase</fullName>
    </recommendedName>
</protein>
<dbReference type="CDD" id="cd04730">
    <property type="entry name" value="NPD_like"/>
    <property type="match status" value="1"/>
</dbReference>
<evidence type="ECO:0000256" key="3">
    <source>
        <dbReference type="ARBA" id="ARBA00022630"/>
    </source>
</evidence>
<dbReference type="Pfam" id="PF03060">
    <property type="entry name" value="NMO"/>
    <property type="match status" value="1"/>
</dbReference>
<dbReference type="EMBL" id="FNQE01000003">
    <property type="protein sequence ID" value="SDY63411.1"/>
    <property type="molecule type" value="Genomic_DNA"/>
</dbReference>
<dbReference type="Proteomes" id="UP000198625">
    <property type="component" value="Unassembled WGS sequence"/>
</dbReference>
<dbReference type="SUPFAM" id="SSF51412">
    <property type="entry name" value="Inosine monophosphate dehydrogenase (IMPDH)"/>
    <property type="match status" value="1"/>
</dbReference>
<keyword evidence="7" id="KW-1185">Reference proteome</keyword>
<dbReference type="GO" id="GO:0018580">
    <property type="term" value="F:nitronate monooxygenase activity"/>
    <property type="evidence" value="ECO:0007669"/>
    <property type="project" value="InterPro"/>
</dbReference>
<keyword evidence="4" id="KW-0288">FMN</keyword>
<dbReference type="PANTHER" id="PTHR32332">
    <property type="entry name" value="2-NITROPROPANE DIOXYGENASE"/>
    <property type="match status" value="1"/>
</dbReference>
<comment type="function">
    <text evidence="1">Nitronate monooxygenase that uses molecular oxygen to catalyze the oxidative denitrification of alkyl nitronates. Acts on propionate 3-nitronate (P3N), the presumed physiological substrate. Probably functions in the detoxification of P3N, a metabolic poison produced by plants and fungi as a defense mechanism.</text>
</comment>
<dbReference type="STRING" id="415015.SAMN05660462_00530"/>
<dbReference type="Gene3D" id="3.20.20.70">
    <property type="entry name" value="Aldolase class I"/>
    <property type="match status" value="1"/>
</dbReference>
<dbReference type="RefSeq" id="WP_091726816.1">
    <property type="nucleotide sequence ID" value="NZ_FNQE01000003.1"/>
</dbReference>
<dbReference type="AlphaFoldDB" id="A0A1H3LG94"/>
<name>A0A1H3LG94_9FIRM</name>
<keyword evidence="5" id="KW-0560">Oxidoreductase</keyword>
<evidence type="ECO:0000256" key="2">
    <source>
        <dbReference type="ARBA" id="ARBA00013457"/>
    </source>
</evidence>
<evidence type="ECO:0000256" key="4">
    <source>
        <dbReference type="ARBA" id="ARBA00022643"/>
    </source>
</evidence>
<evidence type="ECO:0000313" key="7">
    <source>
        <dbReference type="Proteomes" id="UP000198625"/>
    </source>
</evidence>
<reference evidence="6 7" key="1">
    <citation type="submission" date="2016-10" db="EMBL/GenBank/DDBJ databases">
        <authorList>
            <person name="de Groot N.N."/>
        </authorList>
    </citation>
    <scope>NUCLEOTIDE SEQUENCE [LARGE SCALE GENOMIC DNA]</scope>
    <source>
        <strain evidence="6 7">DSM 21650</strain>
    </source>
</reference>
<evidence type="ECO:0000313" key="6">
    <source>
        <dbReference type="EMBL" id="SDY63411.1"/>
    </source>
</evidence>
<sequence length="363" mass="38685">MSLPELRIGSLVAKVPIVQGGMGVGISLSSLAGNVSLNGGIGVISGVEIGFDEPDYFVNKKEANIRALREHIKRAKEISKNGIIGINIMAVLNNFEEMVRESIREKIDIIFSGAGLPLSLPKFTKDTSTKIAPIVSSSRTASIICRNWDKHYQVAPDAIVVEGPKAGGHLGFSMEGISDPSNELEVLVGDVLKAIKPFEEKYNKKIPVIAGGGVFNGADIGRLLKAGASGVQIGSRFAATDECDASYAFKQAYVQCTSNDIELIQSPVGMIGRAIKNDFLAGAELGFKKPIKCITNCLKPCNPKEAQYCIASALINAQKGDLSSGFVFAGVNAPLIKKIVPVKELMGELVKETTDYLVDSTNI</sequence>
<evidence type="ECO:0000256" key="1">
    <source>
        <dbReference type="ARBA" id="ARBA00003535"/>
    </source>
</evidence>
<organism evidence="6 7">
    <name type="scientific">Proteiniborus ethanoligenes</name>
    <dbReference type="NCBI Taxonomy" id="415015"/>
    <lineage>
        <taxon>Bacteria</taxon>
        <taxon>Bacillati</taxon>
        <taxon>Bacillota</taxon>
        <taxon>Clostridia</taxon>
        <taxon>Eubacteriales</taxon>
        <taxon>Proteiniborus</taxon>
    </lineage>
</organism>